<dbReference type="GO" id="GO:0003725">
    <property type="term" value="F:double-stranded RNA binding"/>
    <property type="evidence" value="ECO:0007669"/>
    <property type="project" value="InterPro"/>
</dbReference>
<dbReference type="PANTHER" id="PTHR17490">
    <property type="entry name" value="SUA5"/>
    <property type="match status" value="1"/>
</dbReference>
<gene>
    <name evidence="13" type="ORF">ENN51_05715</name>
</gene>
<keyword evidence="6" id="KW-0819">tRNA processing</keyword>
<evidence type="ECO:0000256" key="6">
    <source>
        <dbReference type="ARBA" id="ARBA00022694"/>
    </source>
</evidence>
<evidence type="ECO:0000256" key="11">
    <source>
        <dbReference type="ARBA" id="ARBA00048366"/>
    </source>
</evidence>
<dbReference type="NCBIfam" id="TIGR00057">
    <property type="entry name" value="L-threonylcarbamoyladenylate synthase"/>
    <property type="match status" value="1"/>
</dbReference>
<keyword evidence="7" id="KW-0548">Nucleotidyltransferase</keyword>
<keyword evidence="8" id="KW-0547">Nucleotide-binding</keyword>
<comment type="caution">
    <text evidence="13">The sequence shown here is derived from an EMBL/GenBank/DDBJ whole genome shotgun (WGS) entry which is preliminary data.</text>
</comment>
<dbReference type="PANTHER" id="PTHR17490:SF16">
    <property type="entry name" value="THREONYLCARBAMOYL-AMP SYNTHASE"/>
    <property type="match status" value="1"/>
</dbReference>
<dbReference type="EMBL" id="DSBX01000213">
    <property type="protein sequence ID" value="HDQ99762.1"/>
    <property type="molecule type" value="Genomic_DNA"/>
</dbReference>
<dbReference type="GO" id="GO:0000049">
    <property type="term" value="F:tRNA binding"/>
    <property type="evidence" value="ECO:0007669"/>
    <property type="project" value="TreeGrafter"/>
</dbReference>
<keyword evidence="4" id="KW-0963">Cytoplasm</keyword>
<dbReference type="GO" id="GO:0061710">
    <property type="term" value="F:L-threonylcarbamoyladenylate synthase"/>
    <property type="evidence" value="ECO:0007669"/>
    <property type="project" value="UniProtKB-EC"/>
</dbReference>
<keyword evidence="9" id="KW-0067">ATP-binding</keyword>
<dbReference type="InterPro" id="IPR050156">
    <property type="entry name" value="TC-AMP_synthase_SUA5"/>
</dbReference>
<accession>A0A7V0T5X3</accession>
<organism evidence="13">
    <name type="scientific">candidate division WOR-3 bacterium</name>
    <dbReference type="NCBI Taxonomy" id="2052148"/>
    <lineage>
        <taxon>Bacteria</taxon>
        <taxon>Bacteria division WOR-3</taxon>
    </lineage>
</organism>
<evidence type="ECO:0000313" key="13">
    <source>
        <dbReference type="EMBL" id="HDQ99762.1"/>
    </source>
</evidence>
<sequence>MPLTLRLRSTRTDSPEIAEAAHVVRQGGIVIFPTESVYGIGAGLDFPEAALRINRLKQRPETQPLLVHCAETGDIAILARAVPPETFRLIEAFLPGPLALILPAADRVPEELRGPGDTIGIRVTGLPVARALIRRSGMPLAGSSANRHGAPATGTFSGIDASLIAEADIVLDAGDSGDGMATTMVDLAARPFRVIREGAISRQAVEAVLVGPRGWRPHEPGL</sequence>
<dbReference type="EC" id="2.7.7.87" evidence="3"/>
<dbReference type="InterPro" id="IPR017945">
    <property type="entry name" value="DHBP_synth_RibB-like_a/b_dom"/>
</dbReference>
<evidence type="ECO:0000256" key="10">
    <source>
        <dbReference type="ARBA" id="ARBA00029774"/>
    </source>
</evidence>
<evidence type="ECO:0000256" key="9">
    <source>
        <dbReference type="ARBA" id="ARBA00022840"/>
    </source>
</evidence>
<name>A0A7V0T5X3_UNCW3</name>
<comment type="similarity">
    <text evidence="2">Belongs to the SUA5 family.</text>
</comment>
<evidence type="ECO:0000259" key="12">
    <source>
        <dbReference type="PROSITE" id="PS51163"/>
    </source>
</evidence>
<keyword evidence="5" id="KW-0808">Transferase</keyword>
<dbReference type="Proteomes" id="UP000885672">
    <property type="component" value="Unassembled WGS sequence"/>
</dbReference>
<evidence type="ECO:0000256" key="4">
    <source>
        <dbReference type="ARBA" id="ARBA00022490"/>
    </source>
</evidence>
<evidence type="ECO:0000256" key="8">
    <source>
        <dbReference type="ARBA" id="ARBA00022741"/>
    </source>
</evidence>
<comment type="catalytic activity">
    <reaction evidence="11">
        <text>L-threonine + hydrogencarbonate + ATP = L-threonylcarbamoyladenylate + diphosphate + H2O</text>
        <dbReference type="Rhea" id="RHEA:36407"/>
        <dbReference type="ChEBI" id="CHEBI:15377"/>
        <dbReference type="ChEBI" id="CHEBI:17544"/>
        <dbReference type="ChEBI" id="CHEBI:30616"/>
        <dbReference type="ChEBI" id="CHEBI:33019"/>
        <dbReference type="ChEBI" id="CHEBI:57926"/>
        <dbReference type="ChEBI" id="CHEBI:73682"/>
        <dbReference type="EC" id="2.7.7.87"/>
    </reaction>
</comment>
<dbReference type="Pfam" id="PF01300">
    <property type="entry name" value="Sua5_yciO_yrdC"/>
    <property type="match status" value="1"/>
</dbReference>
<dbReference type="PROSITE" id="PS51163">
    <property type="entry name" value="YRDC"/>
    <property type="match status" value="1"/>
</dbReference>
<evidence type="ECO:0000256" key="5">
    <source>
        <dbReference type="ARBA" id="ARBA00022679"/>
    </source>
</evidence>
<dbReference type="SUPFAM" id="SSF55821">
    <property type="entry name" value="YrdC/RibB"/>
    <property type="match status" value="1"/>
</dbReference>
<dbReference type="InterPro" id="IPR006070">
    <property type="entry name" value="Sua5-like_dom"/>
</dbReference>
<proteinExistence type="inferred from homology"/>
<comment type="subcellular location">
    <subcellularLocation>
        <location evidence="1">Cytoplasm</location>
    </subcellularLocation>
</comment>
<evidence type="ECO:0000256" key="1">
    <source>
        <dbReference type="ARBA" id="ARBA00004496"/>
    </source>
</evidence>
<dbReference type="GO" id="GO:0006450">
    <property type="term" value="P:regulation of translational fidelity"/>
    <property type="evidence" value="ECO:0007669"/>
    <property type="project" value="TreeGrafter"/>
</dbReference>
<evidence type="ECO:0000256" key="7">
    <source>
        <dbReference type="ARBA" id="ARBA00022695"/>
    </source>
</evidence>
<evidence type="ECO:0000256" key="2">
    <source>
        <dbReference type="ARBA" id="ARBA00007663"/>
    </source>
</evidence>
<dbReference type="GO" id="GO:0005737">
    <property type="term" value="C:cytoplasm"/>
    <property type="evidence" value="ECO:0007669"/>
    <property type="project" value="UniProtKB-SubCell"/>
</dbReference>
<reference evidence="13" key="1">
    <citation type="journal article" date="2020" name="mSystems">
        <title>Genome- and Community-Level Interaction Insights into Carbon Utilization and Element Cycling Functions of Hydrothermarchaeota in Hydrothermal Sediment.</title>
        <authorList>
            <person name="Zhou Z."/>
            <person name="Liu Y."/>
            <person name="Xu W."/>
            <person name="Pan J."/>
            <person name="Luo Z.H."/>
            <person name="Li M."/>
        </authorList>
    </citation>
    <scope>NUCLEOTIDE SEQUENCE [LARGE SCALE GENOMIC DNA]</scope>
    <source>
        <strain evidence="13">SpSt-1182</strain>
    </source>
</reference>
<dbReference type="Gene3D" id="3.90.870.10">
    <property type="entry name" value="DHBP synthase"/>
    <property type="match status" value="1"/>
</dbReference>
<feature type="domain" description="YrdC-like" evidence="12">
    <location>
        <begin position="14"/>
        <end position="200"/>
    </location>
</feature>
<dbReference type="AlphaFoldDB" id="A0A7V0T5X3"/>
<dbReference type="GO" id="GO:0008033">
    <property type="term" value="P:tRNA processing"/>
    <property type="evidence" value="ECO:0007669"/>
    <property type="project" value="UniProtKB-KW"/>
</dbReference>
<dbReference type="GO" id="GO:0005524">
    <property type="term" value="F:ATP binding"/>
    <property type="evidence" value="ECO:0007669"/>
    <property type="project" value="UniProtKB-KW"/>
</dbReference>
<evidence type="ECO:0000256" key="3">
    <source>
        <dbReference type="ARBA" id="ARBA00012584"/>
    </source>
</evidence>
<protein>
    <recommendedName>
        <fullName evidence="10">L-threonylcarbamoyladenylate synthase</fullName>
        <ecNumber evidence="3">2.7.7.87</ecNumber>
    </recommendedName>
    <alternativeName>
        <fullName evidence="10">L-threonylcarbamoyladenylate synthase</fullName>
    </alternativeName>
</protein>